<reference evidence="2" key="1">
    <citation type="journal article" date="2022" name="Mol. Ecol. Resour.">
        <title>The genomes of chicory, endive, great burdock and yacon provide insights into Asteraceae palaeo-polyploidization history and plant inulin production.</title>
        <authorList>
            <person name="Fan W."/>
            <person name="Wang S."/>
            <person name="Wang H."/>
            <person name="Wang A."/>
            <person name="Jiang F."/>
            <person name="Liu H."/>
            <person name="Zhao H."/>
            <person name="Xu D."/>
            <person name="Zhang Y."/>
        </authorList>
    </citation>
    <scope>NUCLEOTIDE SEQUENCE [LARGE SCALE GENOMIC DNA]</scope>
    <source>
        <strain evidence="2">cv. Niubang</strain>
    </source>
</reference>
<sequence>MDKSKRVKDSNGKEIKPEWDDHMRYSKQLADYILYILVMCPFMLPIGIGMIRFRDTCAQALVFFEETSSTSKLEAYEMLAQVNTPVFPITVKQGDGSESVLFEACRVATSLNEMSDTGKM</sequence>
<dbReference type="Proteomes" id="UP001055879">
    <property type="component" value="Linkage Group LG04"/>
</dbReference>
<accession>A0ACB9CJK7</accession>
<comment type="caution">
    <text evidence="1">The sequence shown here is derived from an EMBL/GenBank/DDBJ whole genome shotgun (WGS) entry which is preliminary data.</text>
</comment>
<reference evidence="1 2" key="2">
    <citation type="journal article" date="2022" name="Mol. Ecol. Resour.">
        <title>The genomes of chicory, endive, great burdock and yacon provide insights into Asteraceae paleo-polyploidization history and plant inulin production.</title>
        <authorList>
            <person name="Fan W."/>
            <person name="Wang S."/>
            <person name="Wang H."/>
            <person name="Wang A."/>
            <person name="Jiang F."/>
            <person name="Liu H."/>
            <person name="Zhao H."/>
            <person name="Xu D."/>
            <person name="Zhang Y."/>
        </authorList>
    </citation>
    <scope>NUCLEOTIDE SEQUENCE [LARGE SCALE GENOMIC DNA]</scope>
    <source>
        <strain evidence="2">cv. Niubang</strain>
    </source>
</reference>
<dbReference type="EMBL" id="CM042050">
    <property type="protein sequence ID" value="KAI3734489.1"/>
    <property type="molecule type" value="Genomic_DNA"/>
</dbReference>
<evidence type="ECO:0000313" key="1">
    <source>
        <dbReference type="EMBL" id="KAI3734489.1"/>
    </source>
</evidence>
<evidence type="ECO:0000313" key="2">
    <source>
        <dbReference type="Proteomes" id="UP001055879"/>
    </source>
</evidence>
<gene>
    <name evidence="1" type="ORF">L6452_13959</name>
</gene>
<keyword evidence="2" id="KW-1185">Reference proteome</keyword>
<name>A0ACB9CJK7_ARCLA</name>
<organism evidence="1 2">
    <name type="scientific">Arctium lappa</name>
    <name type="common">Greater burdock</name>
    <name type="synonym">Lappa major</name>
    <dbReference type="NCBI Taxonomy" id="4217"/>
    <lineage>
        <taxon>Eukaryota</taxon>
        <taxon>Viridiplantae</taxon>
        <taxon>Streptophyta</taxon>
        <taxon>Embryophyta</taxon>
        <taxon>Tracheophyta</taxon>
        <taxon>Spermatophyta</taxon>
        <taxon>Magnoliopsida</taxon>
        <taxon>eudicotyledons</taxon>
        <taxon>Gunneridae</taxon>
        <taxon>Pentapetalae</taxon>
        <taxon>asterids</taxon>
        <taxon>campanulids</taxon>
        <taxon>Asterales</taxon>
        <taxon>Asteraceae</taxon>
        <taxon>Carduoideae</taxon>
        <taxon>Cardueae</taxon>
        <taxon>Arctiinae</taxon>
        <taxon>Arctium</taxon>
    </lineage>
</organism>
<proteinExistence type="predicted"/>
<protein>
    <submittedName>
        <fullName evidence="1">Uncharacterized protein</fullName>
    </submittedName>
</protein>